<dbReference type="eggNOG" id="COG2385">
    <property type="taxonomic scope" value="Bacteria"/>
</dbReference>
<organism evidence="4 5">
    <name type="scientific">Anaeromyxobacter dehalogenans (strain 2CP-C)</name>
    <dbReference type="NCBI Taxonomy" id="290397"/>
    <lineage>
        <taxon>Bacteria</taxon>
        <taxon>Pseudomonadati</taxon>
        <taxon>Myxococcota</taxon>
        <taxon>Myxococcia</taxon>
        <taxon>Myxococcales</taxon>
        <taxon>Cystobacterineae</taxon>
        <taxon>Anaeromyxobacteraceae</taxon>
        <taxon>Anaeromyxobacter</taxon>
    </lineage>
</organism>
<accession>Q2IL94</accession>
<dbReference type="Pfam" id="PF08486">
    <property type="entry name" value="SpoIID"/>
    <property type="match status" value="1"/>
</dbReference>
<dbReference type="OrthoDB" id="9794671at2"/>
<dbReference type="Proteomes" id="UP000001935">
    <property type="component" value="Chromosome"/>
</dbReference>
<evidence type="ECO:0000256" key="1">
    <source>
        <dbReference type="SAM" id="MobiDB-lite"/>
    </source>
</evidence>
<protein>
    <submittedName>
        <fullName evidence="4">Sporulation protein, amidase enhancer</fullName>
    </submittedName>
</protein>
<evidence type="ECO:0000259" key="3">
    <source>
        <dbReference type="Pfam" id="PF08486"/>
    </source>
</evidence>
<keyword evidence="2" id="KW-0732">Signal</keyword>
<feature type="chain" id="PRO_5004210490" evidence="2">
    <location>
        <begin position="18"/>
        <end position="612"/>
    </location>
</feature>
<dbReference type="AlphaFoldDB" id="Q2IL94"/>
<feature type="signal peptide" evidence="2">
    <location>
        <begin position="1"/>
        <end position="17"/>
    </location>
</feature>
<dbReference type="InterPro" id="IPR013693">
    <property type="entry name" value="SpoIID/LytB_N"/>
</dbReference>
<feature type="compositionally biased region" description="Pro residues" evidence="1">
    <location>
        <begin position="67"/>
        <end position="88"/>
    </location>
</feature>
<dbReference type="GO" id="GO:0030435">
    <property type="term" value="P:sporulation resulting in formation of a cellular spore"/>
    <property type="evidence" value="ECO:0007669"/>
    <property type="project" value="InterPro"/>
</dbReference>
<dbReference type="KEGG" id="ade:Adeh_2653"/>
<feature type="region of interest" description="Disordered" evidence="1">
    <location>
        <begin position="19"/>
        <end position="88"/>
    </location>
</feature>
<dbReference type="InterPro" id="IPR013486">
    <property type="entry name" value="SpoIID/LytB"/>
</dbReference>
<dbReference type="STRING" id="290397.Adeh_2653"/>
<evidence type="ECO:0000313" key="4">
    <source>
        <dbReference type="EMBL" id="ABC82423.1"/>
    </source>
</evidence>
<dbReference type="RefSeq" id="WP_011421705.1">
    <property type="nucleotide sequence ID" value="NC_007760.1"/>
</dbReference>
<dbReference type="HOGENOM" id="CLU_026221_0_0_7"/>
<reference evidence="4 5" key="1">
    <citation type="submission" date="2006-01" db="EMBL/GenBank/DDBJ databases">
        <title>Complete sequence of Anaeromyxobacter dehalogenans 2CP-C.</title>
        <authorList>
            <consortium name="US DOE Joint Genome Institute"/>
            <person name="Copeland A."/>
            <person name="Lucas S."/>
            <person name="Lapidus A."/>
            <person name="Barry K."/>
            <person name="Detter J.C."/>
            <person name="Glavina T."/>
            <person name="Hammon N."/>
            <person name="Israni S."/>
            <person name="Pitluck S."/>
            <person name="Brettin T."/>
            <person name="Bruce D."/>
            <person name="Han C."/>
            <person name="Tapia R."/>
            <person name="Gilna P."/>
            <person name="Kiss H."/>
            <person name="Schmutz J."/>
            <person name="Larimer F."/>
            <person name="Land M."/>
            <person name="Kyrpides N."/>
            <person name="Anderson I."/>
            <person name="Sanford R.A."/>
            <person name="Ritalahti K.M."/>
            <person name="Thomas H.S."/>
            <person name="Kirby J.R."/>
            <person name="Zhulin I.B."/>
            <person name="Loeffler F.E."/>
            <person name="Richardson P."/>
        </authorList>
    </citation>
    <scope>NUCLEOTIDE SEQUENCE [LARGE SCALE GENOMIC DNA]</scope>
    <source>
        <strain evidence="4 5">2CP-C</strain>
    </source>
</reference>
<feature type="compositionally biased region" description="Low complexity" evidence="1">
    <location>
        <begin position="32"/>
        <end position="66"/>
    </location>
</feature>
<feature type="domain" description="Sporulation stage II protein D amidase enhancer LytB N-terminal" evidence="3">
    <location>
        <begin position="317"/>
        <end position="405"/>
    </location>
</feature>
<dbReference type="EMBL" id="CP000251">
    <property type="protein sequence ID" value="ABC82423.1"/>
    <property type="molecule type" value="Genomic_DNA"/>
</dbReference>
<proteinExistence type="predicted"/>
<name>Q2IL94_ANADE</name>
<evidence type="ECO:0000256" key="2">
    <source>
        <dbReference type="SAM" id="SignalP"/>
    </source>
</evidence>
<dbReference type="NCBIfam" id="TIGR02669">
    <property type="entry name" value="SpoIID_LytB"/>
    <property type="match status" value="1"/>
</dbReference>
<sequence length="612" mass="63609">MGRLLAVLLAVALAADAAPTAPGTMPEPPALAEPSATAAQEPAEPAAAGTPAPAAEPSSATAVAAPQPEPALPLPLPPPDAAVLAPPPAADLTDPLDLLWGHRLEFAPGGEPLVTIRLMEGQREIAFRPLAPARVLLRGGGELRVGAGARLRVVAREAVPAVLAWRALLEEAPLADRARLEAQAQAWRVRGVRAETRVVGAVYGIAGRVVDNRRALLLVDGDGTEAGARVVVETLRAAHGARATLHATLVGRPSGRLELRGEGGAPLGEADAALTLTVEGEAGFLVEGVEHEHGRGGRAREDRTYRGRLYLTLDAGGALAAVHGVPLEELLRGLVPSEMPASSPRAALEAQAVTARSNVLAQIGTRHLTDPFMLCAEVHCQAYRGDAARTGRTDAAVLATRGEALFGRADRTLVNAVYSAMCGGHGEHNDAVWDGTPDPSLRGRPDLPPAAAARWPVGLGTDALLRRFLVAGSEAYCARAAGASRSRFRWTRRLDAAALARVGAELGIGPATALRVTARGVSGRARELEVTGAAGRAEVRGELRIRRLLGGLPSAMFLVEPEPDGALGLRGGGWGHGAGMCQWGAVGRAEAGQDHREILRAYYSGAEVSRIY</sequence>
<gene>
    <name evidence="4" type="ordered locus">Adeh_2653</name>
</gene>
<evidence type="ECO:0000313" key="5">
    <source>
        <dbReference type="Proteomes" id="UP000001935"/>
    </source>
</evidence>